<reference evidence="1 2" key="2">
    <citation type="journal article" date="2013" name="Plant Cell Physiol.">
        <title>Rice Annotation Project Database (RAP-DB): an integrative and interactive database for rice genomics.</title>
        <authorList>
            <person name="Sakai H."/>
            <person name="Lee S.S."/>
            <person name="Tanaka T."/>
            <person name="Numa H."/>
            <person name="Kim J."/>
            <person name="Kawahara Y."/>
            <person name="Wakimoto H."/>
            <person name="Yang C.C."/>
            <person name="Iwamoto M."/>
            <person name="Abe T."/>
            <person name="Yamada Y."/>
            <person name="Muto A."/>
            <person name="Inokuchi H."/>
            <person name="Ikemura T."/>
            <person name="Matsumoto T."/>
            <person name="Sasaki T."/>
            <person name="Itoh T."/>
        </authorList>
    </citation>
    <scope>NUCLEOTIDE SEQUENCE [LARGE SCALE GENOMIC DNA]</scope>
    <source>
        <strain evidence="2">cv. Nipponbare</strain>
    </source>
</reference>
<gene>
    <name evidence="1" type="ordered locus">Os06g0676400</name>
    <name evidence="1" type="ORF">OSNPB_060676400</name>
</gene>
<accession>A0A0P0X0A1</accession>
<reference evidence="1 2" key="3">
    <citation type="journal article" date="2013" name="Rice">
        <title>Improvement of the Oryza sativa Nipponbare reference genome using next generation sequence and optical map data.</title>
        <authorList>
            <person name="Kawahara Y."/>
            <person name="de la Bastide M."/>
            <person name="Hamilton J.P."/>
            <person name="Kanamori H."/>
            <person name="McCombie W.R."/>
            <person name="Ouyang S."/>
            <person name="Schwartz D.C."/>
            <person name="Tanaka T."/>
            <person name="Wu J."/>
            <person name="Zhou S."/>
            <person name="Childs K.L."/>
            <person name="Davidson R.M."/>
            <person name="Lin H."/>
            <person name="Quesada-Ocampo L."/>
            <person name="Vaillancourt B."/>
            <person name="Sakai H."/>
            <person name="Lee S.S."/>
            <person name="Kim J."/>
            <person name="Numa H."/>
            <person name="Itoh T."/>
            <person name="Buell C.R."/>
            <person name="Matsumoto T."/>
        </authorList>
    </citation>
    <scope>NUCLEOTIDE SEQUENCE [LARGE SCALE GENOMIC DNA]</scope>
    <source>
        <strain evidence="2">cv. Nipponbare</strain>
    </source>
</reference>
<feature type="non-terminal residue" evidence="1">
    <location>
        <position position="1"/>
    </location>
</feature>
<dbReference type="EMBL" id="AP014962">
    <property type="protein sequence ID" value="BAS99106.1"/>
    <property type="molecule type" value="Genomic_DNA"/>
</dbReference>
<dbReference type="Proteomes" id="UP000059680">
    <property type="component" value="Chromosome 6"/>
</dbReference>
<dbReference type="PaxDb" id="39947-A0A0P0X0A1"/>
<organism evidence="1 2">
    <name type="scientific">Oryza sativa subsp. japonica</name>
    <name type="common">Rice</name>
    <dbReference type="NCBI Taxonomy" id="39947"/>
    <lineage>
        <taxon>Eukaryota</taxon>
        <taxon>Viridiplantae</taxon>
        <taxon>Streptophyta</taxon>
        <taxon>Embryophyta</taxon>
        <taxon>Tracheophyta</taxon>
        <taxon>Spermatophyta</taxon>
        <taxon>Magnoliopsida</taxon>
        <taxon>Liliopsida</taxon>
        <taxon>Poales</taxon>
        <taxon>Poaceae</taxon>
        <taxon>BOP clade</taxon>
        <taxon>Oryzoideae</taxon>
        <taxon>Oryzeae</taxon>
        <taxon>Oryzinae</taxon>
        <taxon>Oryza</taxon>
        <taxon>Oryza sativa</taxon>
    </lineage>
</organism>
<dbReference type="AlphaFoldDB" id="A0A0P0X0A1"/>
<proteinExistence type="predicted"/>
<sequence length="29" mass="3699">LVKIWRSWKTQLLACSFSRFYNYRFLESR</sequence>
<evidence type="ECO:0000313" key="2">
    <source>
        <dbReference type="Proteomes" id="UP000059680"/>
    </source>
</evidence>
<name>A0A0P0X0A1_ORYSJ</name>
<evidence type="ECO:0000313" key="1">
    <source>
        <dbReference type="EMBL" id="BAS99106.1"/>
    </source>
</evidence>
<dbReference type="InParanoid" id="A0A0P0X0A1"/>
<reference evidence="2" key="1">
    <citation type="journal article" date="2005" name="Nature">
        <title>The map-based sequence of the rice genome.</title>
        <authorList>
            <consortium name="International rice genome sequencing project (IRGSP)"/>
            <person name="Matsumoto T."/>
            <person name="Wu J."/>
            <person name="Kanamori H."/>
            <person name="Katayose Y."/>
            <person name="Fujisawa M."/>
            <person name="Namiki N."/>
            <person name="Mizuno H."/>
            <person name="Yamamoto K."/>
            <person name="Antonio B.A."/>
            <person name="Baba T."/>
            <person name="Sakata K."/>
            <person name="Nagamura Y."/>
            <person name="Aoki H."/>
            <person name="Arikawa K."/>
            <person name="Arita K."/>
            <person name="Bito T."/>
            <person name="Chiden Y."/>
            <person name="Fujitsuka N."/>
            <person name="Fukunaka R."/>
            <person name="Hamada M."/>
            <person name="Harada C."/>
            <person name="Hayashi A."/>
            <person name="Hijishita S."/>
            <person name="Honda M."/>
            <person name="Hosokawa S."/>
            <person name="Ichikawa Y."/>
            <person name="Idonuma A."/>
            <person name="Iijima M."/>
            <person name="Ikeda M."/>
            <person name="Ikeno M."/>
            <person name="Ito K."/>
            <person name="Ito S."/>
            <person name="Ito T."/>
            <person name="Ito Y."/>
            <person name="Ito Y."/>
            <person name="Iwabuchi A."/>
            <person name="Kamiya K."/>
            <person name="Karasawa W."/>
            <person name="Kurita K."/>
            <person name="Katagiri S."/>
            <person name="Kikuta A."/>
            <person name="Kobayashi H."/>
            <person name="Kobayashi N."/>
            <person name="Machita K."/>
            <person name="Maehara T."/>
            <person name="Masukawa M."/>
            <person name="Mizubayashi T."/>
            <person name="Mukai Y."/>
            <person name="Nagasaki H."/>
            <person name="Nagata Y."/>
            <person name="Naito S."/>
            <person name="Nakashima M."/>
            <person name="Nakama Y."/>
            <person name="Nakamichi Y."/>
            <person name="Nakamura M."/>
            <person name="Meguro A."/>
            <person name="Negishi M."/>
            <person name="Ohta I."/>
            <person name="Ohta T."/>
            <person name="Okamoto M."/>
            <person name="Ono N."/>
            <person name="Saji S."/>
            <person name="Sakaguchi M."/>
            <person name="Sakai K."/>
            <person name="Shibata M."/>
            <person name="Shimokawa T."/>
            <person name="Song J."/>
            <person name="Takazaki Y."/>
            <person name="Terasawa K."/>
            <person name="Tsugane M."/>
            <person name="Tsuji K."/>
            <person name="Ueda S."/>
            <person name="Waki K."/>
            <person name="Yamagata H."/>
            <person name="Yamamoto M."/>
            <person name="Yamamoto S."/>
            <person name="Yamane H."/>
            <person name="Yoshiki S."/>
            <person name="Yoshihara R."/>
            <person name="Yukawa K."/>
            <person name="Zhong H."/>
            <person name="Yano M."/>
            <person name="Yuan Q."/>
            <person name="Ouyang S."/>
            <person name="Liu J."/>
            <person name="Jones K.M."/>
            <person name="Gansberger K."/>
            <person name="Moffat K."/>
            <person name="Hill J."/>
            <person name="Bera J."/>
            <person name="Fadrosh D."/>
            <person name="Jin S."/>
            <person name="Johri S."/>
            <person name="Kim M."/>
            <person name="Overton L."/>
            <person name="Reardon M."/>
            <person name="Tsitrin T."/>
            <person name="Vuong H."/>
            <person name="Weaver B."/>
            <person name="Ciecko A."/>
            <person name="Tallon L."/>
            <person name="Jackson J."/>
            <person name="Pai G."/>
            <person name="Aken S.V."/>
            <person name="Utterback T."/>
            <person name="Reidmuller S."/>
            <person name="Feldblyum T."/>
            <person name="Hsiao J."/>
            <person name="Zismann V."/>
            <person name="Iobst S."/>
            <person name="de Vazeille A.R."/>
            <person name="Buell C.R."/>
            <person name="Ying K."/>
            <person name="Li Y."/>
            <person name="Lu T."/>
            <person name="Huang Y."/>
            <person name="Zhao Q."/>
            <person name="Feng Q."/>
            <person name="Zhang L."/>
            <person name="Zhu J."/>
            <person name="Weng Q."/>
            <person name="Mu J."/>
            <person name="Lu Y."/>
            <person name="Fan D."/>
            <person name="Liu Y."/>
            <person name="Guan J."/>
            <person name="Zhang Y."/>
            <person name="Yu S."/>
            <person name="Liu X."/>
            <person name="Zhang Y."/>
            <person name="Hong G."/>
            <person name="Han B."/>
            <person name="Choisne N."/>
            <person name="Demange N."/>
            <person name="Orjeda G."/>
            <person name="Samain S."/>
            <person name="Cattolico L."/>
            <person name="Pelletier E."/>
            <person name="Couloux A."/>
            <person name="Segurens B."/>
            <person name="Wincker P."/>
            <person name="D'Hont A."/>
            <person name="Scarpelli C."/>
            <person name="Weissenbach J."/>
            <person name="Salanoubat M."/>
            <person name="Quetier F."/>
            <person name="Yu Y."/>
            <person name="Kim H.R."/>
            <person name="Rambo T."/>
            <person name="Currie J."/>
            <person name="Collura K."/>
            <person name="Luo M."/>
            <person name="Yang T."/>
            <person name="Ammiraju J.S.S."/>
            <person name="Engler F."/>
            <person name="Soderlund C."/>
            <person name="Wing R.A."/>
            <person name="Palmer L.E."/>
            <person name="de la Bastide M."/>
            <person name="Spiegel L."/>
            <person name="Nascimento L."/>
            <person name="Zutavern T."/>
            <person name="O'Shaughnessy A."/>
            <person name="Dike S."/>
            <person name="Dedhia N."/>
            <person name="Preston R."/>
            <person name="Balija V."/>
            <person name="McCombie W.R."/>
            <person name="Chow T."/>
            <person name="Chen H."/>
            <person name="Chung M."/>
            <person name="Chen C."/>
            <person name="Shaw J."/>
            <person name="Wu H."/>
            <person name="Hsiao K."/>
            <person name="Chao Y."/>
            <person name="Chu M."/>
            <person name="Cheng C."/>
            <person name="Hour A."/>
            <person name="Lee P."/>
            <person name="Lin S."/>
            <person name="Lin Y."/>
            <person name="Liou J."/>
            <person name="Liu S."/>
            <person name="Hsing Y."/>
            <person name="Raghuvanshi S."/>
            <person name="Mohanty A."/>
            <person name="Bharti A.K."/>
            <person name="Gaur A."/>
            <person name="Gupta V."/>
            <person name="Kumar D."/>
            <person name="Ravi V."/>
            <person name="Vij S."/>
            <person name="Kapur A."/>
            <person name="Khurana P."/>
            <person name="Khurana P."/>
            <person name="Khurana J.P."/>
            <person name="Tyagi A.K."/>
            <person name="Gaikwad K."/>
            <person name="Singh A."/>
            <person name="Dalal V."/>
            <person name="Srivastava S."/>
            <person name="Dixit A."/>
            <person name="Pal A.K."/>
            <person name="Ghazi I.A."/>
            <person name="Yadav M."/>
            <person name="Pandit A."/>
            <person name="Bhargava A."/>
            <person name="Sureshbabu K."/>
            <person name="Batra K."/>
            <person name="Sharma T.R."/>
            <person name="Mohapatra T."/>
            <person name="Singh N.K."/>
            <person name="Messing J."/>
            <person name="Nelson A.B."/>
            <person name="Fuks G."/>
            <person name="Kavchok S."/>
            <person name="Keizer G."/>
            <person name="Linton E."/>
            <person name="Llaca V."/>
            <person name="Song R."/>
            <person name="Tanyolac B."/>
            <person name="Young S."/>
            <person name="Ho-Il K."/>
            <person name="Hahn J.H."/>
            <person name="Sangsakoo G."/>
            <person name="Vanavichit A."/>
            <person name="de Mattos Luiz.A.T."/>
            <person name="Zimmer P.D."/>
            <person name="Malone G."/>
            <person name="Dellagostin O."/>
            <person name="de Oliveira A.C."/>
            <person name="Bevan M."/>
            <person name="Bancroft I."/>
            <person name="Minx P."/>
            <person name="Cordum H."/>
            <person name="Wilson R."/>
            <person name="Cheng Z."/>
            <person name="Jin W."/>
            <person name="Jiang J."/>
            <person name="Leong S.A."/>
            <person name="Iwama H."/>
            <person name="Gojobori T."/>
            <person name="Itoh T."/>
            <person name="Niimura Y."/>
            <person name="Fujii Y."/>
            <person name="Habara T."/>
            <person name="Sakai H."/>
            <person name="Sato Y."/>
            <person name="Wilson G."/>
            <person name="Kumar K."/>
            <person name="McCouch S."/>
            <person name="Juretic N."/>
            <person name="Hoen D."/>
            <person name="Wright S."/>
            <person name="Bruskiewich R."/>
            <person name="Bureau T."/>
            <person name="Miyao A."/>
            <person name="Hirochika H."/>
            <person name="Nishikawa T."/>
            <person name="Kadowaki K."/>
            <person name="Sugiura M."/>
            <person name="Burr B."/>
            <person name="Sasaki T."/>
        </authorList>
    </citation>
    <scope>NUCLEOTIDE SEQUENCE [LARGE SCALE GENOMIC DNA]</scope>
    <source>
        <strain evidence="2">cv. Nipponbare</strain>
    </source>
</reference>
<protein>
    <submittedName>
        <fullName evidence="1">Os06g0676400 protein</fullName>
    </submittedName>
</protein>
<keyword evidence="2" id="KW-1185">Reference proteome</keyword>